<dbReference type="EMBL" id="KL363202">
    <property type="protein sequence ID" value="KFD55059.1"/>
    <property type="molecule type" value="Genomic_DNA"/>
</dbReference>
<evidence type="ECO:0000313" key="3">
    <source>
        <dbReference type="Proteomes" id="UP000030764"/>
    </source>
</evidence>
<evidence type="ECO:0000313" key="1">
    <source>
        <dbReference type="EMBL" id="KFD55059.1"/>
    </source>
</evidence>
<dbReference type="Proteomes" id="UP000030758">
    <property type="component" value="Unassembled WGS sequence"/>
</dbReference>
<reference evidence="1 3" key="1">
    <citation type="journal article" date="2014" name="Nat. Genet.">
        <title>Genome and transcriptome of the porcine whipworm Trichuris suis.</title>
        <authorList>
            <person name="Jex A.R."/>
            <person name="Nejsum P."/>
            <person name="Schwarz E.M."/>
            <person name="Hu L."/>
            <person name="Young N.D."/>
            <person name="Hall R.S."/>
            <person name="Korhonen P.K."/>
            <person name="Liao S."/>
            <person name="Thamsborg S."/>
            <person name="Xia J."/>
            <person name="Xu P."/>
            <person name="Wang S."/>
            <person name="Scheerlinck J.P."/>
            <person name="Hofmann A."/>
            <person name="Sternberg P.W."/>
            <person name="Wang J."/>
            <person name="Gasser R.B."/>
        </authorList>
    </citation>
    <scope>NUCLEOTIDE SEQUENCE [LARGE SCALE GENOMIC DNA]</scope>
    <source>
        <strain evidence="2">DCEP-RM93F</strain>
        <strain evidence="1">DCEP-RM93M</strain>
    </source>
</reference>
<name>A0A085MCW3_9BILA</name>
<organism evidence="1 3">
    <name type="scientific">Trichuris suis</name>
    <name type="common">pig whipworm</name>
    <dbReference type="NCBI Taxonomy" id="68888"/>
    <lineage>
        <taxon>Eukaryota</taxon>
        <taxon>Metazoa</taxon>
        <taxon>Ecdysozoa</taxon>
        <taxon>Nematoda</taxon>
        <taxon>Enoplea</taxon>
        <taxon>Dorylaimia</taxon>
        <taxon>Trichinellida</taxon>
        <taxon>Trichuridae</taxon>
        <taxon>Trichuris</taxon>
    </lineage>
</organism>
<dbReference type="EMBL" id="KL367477">
    <property type="protein sequence ID" value="KFD72583.1"/>
    <property type="molecule type" value="Genomic_DNA"/>
</dbReference>
<accession>A0A085MCW3</accession>
<sequence>MPQLANYSVKFRYVSAGKSSLMENGRLANFLCACSVETSKNRRATSFSRQLSCLFRHLLLKHANISLTVETQAGKMNRTSKIDRIAKRRRINQRSSGKKLLVTQDVETTRMADRQRKPKAQMRRDDRKRIRLVQEKVDGIFGLSIIKEFAETLRLETGCATRKKAPIEKLKQQPVRSTCFSKQ</sequence>
<evidence type="ECO:0000313" key="2">
    <source>
        <dbReference type="EMBL" id="KFD72583.1"/>
    </source>
</evidence>
<dbReference type="AlphaFoldDB" id="A0A085MCW3"/>
<gene>
    <name evidence="1" type="ORF">M513_03977</name>
    <name evidence="2" type="ORF">M514_03977</name>
</gene>
<dbReference type="Proteomes" id="UP000030764">
    <property type="component" value="Unassembled WGS sequence"/>
</dbReference>
<proteinExistence type="predicted"/>
<protein>
    <submittedName>
        <fullName evidence="1">Uncharacterized protein</fullName>
    </submittedName>
</protein>
<keyword evidence="3" id="KW-1185">Reference proteome</keyword>